<name>A0A0J7XHW1_9SPHN</name>
<dbReference type="EMBL" id="JACT01000010">
    <property type="protein sequence ID" value="KMS51234.1"/>
    <property type="molecule type" value="Genomic_DNA"/>
</dbReference>
<dbReference type="STRING" id="1420583.V473_11440"/>
<proteinExistence type="predicted"/>
<protein>
    <submittedName>
        <fullName evidence="1">Uncharacterized protein</fullName>
    </submittedName>
</protein>
<comment type="caution">
    <text evidence="1">The sequence shown here is derived from an EMBL/GenBank/DDBJ whole genome shotgun (WGS) entry which is preliminary data.</text>
</comment>
<sequence length="52" mass="5736">MASARKHVTIMPTLRHGIWGYTLFGEGIYRSRSISPQELRSGPIGANLLSAH</sequence>
<gene>
    <name evidence="1" type="ORF">V473_11440</name>
</gene>
<evidence type="ECO:0000313" key="1">
    <source>
        <dbReference type="EMBL" id="KMS51234.1"/>
    </source>
</evidence>
<dbReference type="AlphaFoldDB" id="A0A0J7XHW1"/>
<organism evidence="1 2">
    <name type="scientific">Sphingobium cupriresistens LL01</name>
    <dbReference type="NCBI Taxonomy" id="1420583"/>
    <lineage>
        <taxon>Bacteria</taxon>
        <taxon>Pseudomonadati</taxon>
        <taxon>Pseudomonadota</taxon>
        <taxon>Alphaproteobacteria</taxon>
        <taxon>Sphingomonadales</taxon>
        <taxon>Sphingomonadaceae</taxon>
        <taxon>Sphingobium</taxon>
    </lineage>
</organism>
<evidence type="ECO:0000313" key="2">
    <source>
        <dbReference type="Proteomes" id="UP000052232"/>
    </source>
</evidence>
<keyword evidence="2" id="KW-1185">Reference proteome</keyword>
<dbReference type="Proteomes" id="UP000052232">
    <property type="component" value="Unassembled WGS sequence"/>
</dbReference>
<accession>A0A0J7XHW1</accession>
<reference evidence="1 2" key="1">
    <citation type="journal article" date="2015" name="G3 (Bethesda)">
        <title>Insights into Ongoing Evolution of the Hexachlorocyclohexane Catabolic Pathway from Comparative Genomics of Ten Sphingomonadaceae Strains.</title>
        <authorList>
            <person name="Pearce S.L."/>
            <person name="Oakeshott J.G."/>
            <person name="Pandey G."/>
        </authorList>
    </citation>
    <scope>NUCLEOTIDE SEQUENCE [LARGE SCALE GENOMIC DNA]</scope>
    <source>
        <strain evidence="1 2">LL01</strain>
    </source>
</reference>